<accession>A0ABV2ATP2</accession>
<proteinExistence type="inferred from homology"/>
<feature type="domain" description="ERAP1-like C-terminal" evidence="2">
    <location>
        <begin position="2"/>
        <end position="207"/>
    </location>
</feature>
<dbReference type="Pfam" id="PF11838">
    <property type="entry name" value="ERAP1_C"/>
    <property type="match status" value="1"/>
</dbReference>
<keyword evidence="3" id="KW-0378">Hydrolase</keyword>
<dbReference type="PANTHER" id="PTHR11533:SF299">
    <property type="entry name" value="AMINOPEPTIDASE"/>
    <property type="match status" value="1"/>
</dbReference>
<feature type="non-terminal residue" evidence="3">
    <location>
        <position position="1"/>
    </location>
</feature>
<dbReference type="InterPro" id="IPR024571">
    <property type="entry name" value="ERAP1-like_C_dom"/>
</dbReference>
<comment type="caution">
    <text evidence="3">The sequence shown here is derived from an EMBL/GenBank/DDBJ whole genome shotgun (WGS) entry which is preliminary data.</text>
</comment>
<organism evidence="3 4">
    <name type="scientific">Bonamia ostreae</name>
    <dbReference type="NCBI Taxonomy" id="126728"/>
    <lineage>
        <taxon>Eukaryota</taxon>
        <taxon>Sar</taxon>
        <taxon>Rhizaria</taxon>
        <taxon>Endomyxa</taxon>
        <taxon>Ascetosporea</taxon>
        <taxon>Haplosporida</taxon>
        <taxon>Bonamia</taxon>
    </lineage>
</organism>
<reference evidence="3 4" key="1">
    <citation type="journal article" date="2024" name="BMC Biol.">
        <title>Comparative genomics of Ascetosporea gives new insight into the evolutionary basis for animal parasitism in Rhizaria.</title>
        <authorList>
            <person name="Hiltunen Thoren M."/>
            <person name="Onut-Brannstrom I."/>
            <person name="Alfjorden A."/>
            <person name="Peckova H."/>
            <person name="Swords F."/>
            <person name="Hooper C."/>
            <person name="Holzer A.S."/>
            <person name="Bass D."/>
            <person name="Burki F."/>
        </authorList>
    </citation>
    <scope>NUCLEOTIDE SEQUENCE [LARGE SCALE GENOMIC DNA]</scope>
    <source>
        <strain evidence="3">20-A016</strain>
    </source>
</reference>
<keyword evidence="3" id="KW-0031">Aminopeptidase</keyword>
<dbReference type="Gene3D" id="1.25.50.20">
    <property type="match status" value="1"/>
</dbReference>
<dbReference type="EMBL" id="JBDODL010004366">
    <property type="protein sequence ID" value="MES1923012.1"/>
    <property type="molecule type" value="Genomic_DNA"/>
</dbReference>
<sequence>LTNKIAQKIEKDAKDEAQKINLSKLKGPILYLRAKSGFKPAIETAKQIFSEIEKNGIDSNIYGAVLKTVIKYGNDDEFEKVKRLFESETEPTKKNTSLSALGSSKDKNIIQKALKMVLSRKVRAQDRFILFLALARNPHAAKQTWQFFKKSYEVLRKEITSDTLFSHFVNVVRYLDAKEEIEDARNFFDGQNQKGYEKKLSQAFEEAELTLATRKRELPAIEKWLNEKY</sequence>
<gene>
    <name evidence="3" type="primary">APE2_3</name>
    <name evidence="3" type="ORF">MHBO_004546</name>
</gene>
<dbReference type="InterPro" id="IPR050344">
    <property type="entry name" value="Peptidase_M1_aminopeptidases"/>
</dbReference>
<dbReference type="GO" id="GO:0004177">
    <property type="term" value="F:aminopeptidase activity"/>
    <property type="evidence" value="ECO:0007669"/>
    <property type="project" value="UniProtKB-KW"/>
</dbReference>
<evidence type="ECO:0000313" key="3">
    <source>
        <dbReference type="EMBL" id="MES1923012.1"/>
    </source>
</evidence>
<evidence type="ECO:0000259" key="2">
    <source>
        <dbReference type="Pfam" id="PF11838"/>
    </source>
</evidence>
<comment type="similarity">
    <text evidence="1">Belongs to the peptidase M1 family.</text>
</comment>
<keyword evidence="4" id="KW-1185">Reference proteome</keyword>
<protein>
    <submittedName>
        <fullName evidence="3">Aminopeptidase 2 mitochondrial</fullName>
    </submittedName>
</protein>
<dbReference type="Proteomes" id="UP001439008">
    <property type="component" value="Unassembled WGS sequence"/>
</dbReference>
<keyword evidence="3" id="KW-0645">Protease</keyword>
<evidence type="ECO:0000256" key="1">
    <source>
        <dbReference type="ARBA" id="ARBA00010136"/>
    </source>
</evidence>
<name>A0ABV2ATP2_9EUKA</name>
<dbReference type="PANTHER" id="PTHR11533">
    <property type="entry name" value="PROTEASE M1 ZINC METALLOPROTEASE"/>
    <property type="match status" value="1"/>
</dbReference>
<evidence type="ECO:0000313" key="4">
    <source>
        <dbReference type="Proteomes" id="UP001439008"/>
    </source>
</evidence>